<organism evidence="2 3">
    <name type="scientific">Ranatra chinensis</name>
    <dbReference type="NCBI Taxonomy" id="642074"/>
    <lineage>
        <taxon>Eukaryota</taxon>
        <taxon>Metazoa</taxon>
        <taxon>Ecdysozoa</taxon>
        <taxon>Arthropoda</taxon>
        <taxon>Hexapoda</taxon>
        <taxon>Insecta</taxon>
        <taxon>Pterygota</taxon>
        <taxon>Neoptera</taxon>
        <taxon>Paraneoptera</taxon>
        <taxon>Hemiptera</taxon>
        <taxon>Heteroptera</taxon>
        <taxon>Panheteroptera</taxon>
        <taxon>Nepomorpha</taxon>
        <taxon>Nepidae</taxon>
        <taxon>Ranatrinae</taxon>
        <taxon>Ranatra</taxon>
    </lineage>
</organism>
<dbReference type="Proteomes" id="UP001558652">
    <property type="component" value="Unassembled WGS sequence"/>
</dbReference>
<dbReference type="InterPro" id="IPR015897">
    <property type="entry name" value="CHK_kinase-like"/>
</dbReference>
<dbReference type="Pfam" id="PF02958">
    <property type="entry name" value="EcKL"/>
    <property type="match status" value="1"/>
</dbReference>
<dbReference type="SUPFAM" id="SSF56112">
    <property type="entry name" value="Protein kinase-like (PK-like)"/>
    <property type="match status" value="1"/>
</dbReference>
<dbReference type="InterPro" id="IPR011009">
    <property type="entry name" value="Kinase-like_dom_sf"/>
</dbReference>
<accession>A0ABD0YFU0</accession>
<feature type="domain" description="Protein kinase" evidence="1">
    <location>
        <begin position="27"/>
        <end position="409"/>
    </location>
</feature>
<protein>
    <recommendedName>
        <fullName evidence="1">Protein kinase domain-containing protein</fullName>
    </recommendedName>
</protein>
<keyword evidence="3" id="KW-1185">Reference proteome</keyword>
<comment type="caution">
    <text evidence="2">The sequence shown here is derived from an EMBL/GenBank/DDBJ whole genome shotgun (WGS) entry which is preliminary data.</text>
</comment>
<evidence type="ECO:0000259" key="1">
    <source>
        <dbReference type="PROSITE" id="PS50011"/>
    </source>
</evidence>
<evidence type="ECO:0000313" key="3">
    <source>
        <dbReference type="Proteomes" id="UP001558652"/>
    </source>
</evidence>
<evidence type="ECO:0000313" key="2">
    <source>
        <dbReference type="EMBL" id="KAL1117208.1"/>
    </source>
</evidence>
<name>A0ABD0YFU0_9HEMI</name>
<dbReference type="PROSITE" id="PS50011">
    <property type="entry name" value="PROTEIN_KINASE_DOM"/>
    <property type="match status" value="1"/>
</dbReference>
<dbReference type="InterPro" id="IPR004119">
    <property type="entry name" value="EcKL"/>
</dbReference>
<proteinExistence type="predicted"/>
<gene>
    <name evidence="2" type="ORF">AAG570_004535</name>
</gene>
<dbReference type="AlphaFoldDB" id="A0ABD0YFU0"/>
<dbReference type="SMART" id="SM00587">
    <property type="entry name" value="CHK"/>
    <property type="match status" value="1"/>
</dbReference>
<dbReference type="InterPro" id="IPR000719">
    <property type="entry name" value="Prot_kinase_dom"/>
</dbReference>
<dbReference type="PANTHER" id="PTHR11012:SF48">
    <property type="entry name" value="CHK KINASE-LIKE DOMAIN-CONTAINING PROTEIN-RELATED"/>
    <property type="match status" value="1"/>
</dbReference>
<dbReference type="Gene3D" id="3.90.1200.10">
    <property type="match status" value="1"/>
</dbReference>
<sequence length="409" mass="46975">MFKLGDCLTIVNRALGEEEANVEVEGFRLEKSHSAGFLGETEVLKIRVKSCAKNVPHELSFFVKRLPKGNREQEALVRELDVYTKEIGIYENVLRPLEGYFSEVYPRMYLAKDNEVLVMEDLAALGFSTVDTHKLYDFEKCEAVVKALGKFHAMTLVTEKLNGTKLPDFIPDRFLRETLFICEPSNALFKYVKVGIRVVDAIIVKHFPEVSPEVRGRIEALLESLWDGLNPSLKFRNVLTHGDLWANNVMFSYNSQGTVKEVKIVDFQLVRYYPPAFDVLMLLHLTTSQDFRSKHSEALMLTYHLSLRHSLSHHSICIDDILPWSELVASANHLIPIVRAIAVTYQQWTLLPTSKIDPIMKDPELYNHIVTVDRVDLVLETIQDNENYRRRVLEAVSDIVDCVQNRMKH</sequence>
<reference evidence="2 3" key="1">
    <citation type="submission" date="2024-07" db="EMBL/GenBank/DDBJ databases">
        <title>Chromosome-level genome assembly of the water stick insect Ranatra chinensis (Heteroptera: Nepidae).</title>
        <authorList>
            <person name="Liu X."/>
        </authorList>
    </citation>
    <scope>NUCLEOTIDE SEQUENCE [LARGE SCALE GENOMIC DNA]</scope>
    <source>
        <strain evidence="2">Cailab_2021Rc</strain>
        <tissue evidence="2">Muscle</tissue>
    </source>
</reference>
<dbReference type="EMBL" id="JBFDAA010000016">
    <property type="protein sequence ID" value="KAL1117208.1"/>
    <property type="molecule type" value="Genomic_DNA"/>
</dbReference>
<dbReference type="PANTHER" id="PTHR11012">
    <property type="entry name" value="PROTEIN KINASE-LIKE DOMAIN-CONTAINING"/>
    <property type="match status" value="1"/>
</dbReference>